<evidence type="ECO:0000313" key="3">
    <source>
        <dbReference type="Proteomes" id="UP000807025"/>
    </source>
</evidence>
<evidence type="ECO:0000313" key="2">
    <source>
        <dbReference type="EMBL" id="KAF9499407.1"/>
    </source>
</evidence>
<gene>
    <name evidence="2" type="ORF">BDN71DRAFT_1442048</name>
</gene>
<protein>
    <submittedName>
        <fullName evidence="2">Uncharacterized protein</fullName>
    </submittedName>
</protein>
<keyword evidence="1" id="KW-0812">Transmembrane</keyword>
<keyword evidence="1" id="KW-1133">Transmembrane helix</keyword>
<dbReference type="AlphaFoldDB" id="A0A9P6A3K6"/>
<sequence length="93" mass="10870">MSSEHLFAFAILFGSTFAAALLVAEEAIGREAKRFFYTDYGVEVEKRDAEPEKRFFYTHCEAEIEKRSAEPEERFFYTNYEAEVEKHSAEPEK</sequence>
<dbReference type="Proteomes" id="UP000807025">
    <property type="component" value="Unassembled WGS sequence"/>
</dbReference>
<organism evidence="2 3">
    <name type="scientific">Pleurotus eryngii</name>
    <name type="common">Boletus of the steppes</name>
    <dbReference type="NCBI Taxonomy" id="5323"/>
    <lineage>
        <taxon>Eukaryota</taxon>
        <taxon>Fungi</taxon>
        <taxon>Dikarya</taxon>
        <taxon>Basidiomycota</taxon>
        <taxon>Agaricomycotina</taxon>
        <taxon>Agaricomycetes</taxon>
        <taxon>Agaricomycetidae</taxon>
        <taxon>Agaricales</taxon>
        <taxon>Pleurotineae</taxon>
        <taxon>Pleurotaceae</taxon>
        <taxon>Pleurotus</taxon>
    </lineage>
</organism>
<feature type="transmembrane region" description="Helical" evidence="1">
    <location>
        <begin position="6"/>
        <end position="24"/>
    </location>
</feature>
<reference evidence="2" key="1">
    <citation type="submission" date="2020-11" db="EMBL/GenBank/DDBJ databases">
        <authorList>
            <consortium name="DOE Joint Genome Institute"/>
            <person name="Ahrendt S."/>
            <person name="Riley R."/>
            <person name="Andreopoulos W."/>
            <person name="Labutti K."/>
            <person name="Pangilinan J."/>
            <person name="Ruiz-Duenas F.J."/>
            <person name="Barrasa J.M."/>
            <person name="Sanchez-Garcia M."/>
            <person name="Camarero S."/>
            <person name="Miyauchi S."/>
            <person name="Serrano A."/>
            <person name="Linde D."/>
            <person name="Babiker R."/>
            <person name="Drula E."/>
            <person name="Ayuso-Fernandez I."/>
            <person name="Pacheco R."/>
            <person name="Padilla G."/>
            <person name="Ferreira P."/>
            <person name="Barriuso J."/>
            <person name="Kellner H."/>
            <person name="Castanera R."/>
            <person name="Alfaro M."/>
            <person name="Ramirez L."/>
            <person name="Pisabarro A.G."/>
            <person name="Kuo A."/>
            <person name="Tritt A."/>
            <person name="Lipzen A."/>
            <person name="He G."/>
            <person name="Yan M."/>
            <person name="Ng V."/>
            <person name="Cullen D."/>
            <person name="Martin F."/>
            <person name="Rosso M.-N."/>
            <person name="Henrissat B."/>
            <person name="Hibbett D."/>
            <person name="Martinez A.T."/>
            <person name="Grigoriev I.V."/>
        </authorList>
    </citation>
    <scope>NUCLEOTIDE SEQUENCE</scope>
    <source>
        <strain evidence="2">ATCC 90797</strain>
    </source>
</reference>
<proteinExistence type="predicted"/>
<dbReference type="OrthoDB" id="4328771at2759"/>
<keyword evidence="3" id="KW-1185">Reference proteome</keyword>
<keyword evidence="1" id="KW-0472">Membrane</keyword>
<comment type="caution">
    <text evidence="2">The sequence shown here is derived from an EMBL/GenBank/DDBJ whole genome shotgun (WGS) entry which is preliminary data.</text>
</comment>
<accession>A0A9P6A3K6</accession>
<dbReference type="EMBL" id="MU154532">
    <property type="protein sequence ID" value="KAF9499407.1"/>
    <property type="molecule type" value="Genomic_DNA"/>
</dbReference>
<evidence type="ECO:0000256" key="1">
    <source>
        <dbReference type="SAM" id="Phobius"/>
    </source>
</evidence>
<name>A0A9P6A3K6_PLEER</name>